<evidence type="ECO:0000313" key="2">
    <source>
        <dbReference type="EMBL" id="WMT82953.1"/>
    </source>
</evidence>
<dbReference type="InterPro" id="IPR011704">
    <property type="entry name" value="ATPase_dyneun-rel_AAA"/>
</dbReference>
<dbReference type="PANTHER" id="PTHR42759">
    <property type="entry name" value="MOXR FAMILY PROTEIN"/>
    <property type="match status" value="1"/>
</dbReference>
<proteinExistence type="predicted"/>
<accession>A0ABY9Q4L9</accession>
<sequence length="548" mass="62398">MRKISSISSIWGRDYKLEEKPFDTLNSKNVNTSSKYSPDGGFGKGQSILIDSIIEATHRYIELLGDKNDIGTIGIIEDSICAELQSKKEDIRQILFYNKVTGRCLACNYDIKNNICNEYKLRNPRNSKGEKGSILFFAMMPEILEDNEALSVFNEYKLHREETEGLDELSIKLMATFCDNIYCRILKDDLKILVPDGAPLQKINLGDIESKKIAYTKLLNGKFKIVKEIKEKKKQIENLTIDPGEFTLNLSRELTEYEKNQIIKLPNCHRVSKIERRICKEIRRNWEKGDMKISNILLEGDAGSGKTQMAKALSNNLGLPYTKITCFSDMDKSDVLGSILPVADDEKNDSNKDIEYKYFPSEIVKAFTEGYLLEIQEPTVIRDAAVLMMLNSALEPDGTINLPTGVVHRHPDFVAVITTNRNYIGCRPLNEALRDRIQHSEKMDLPEREVMIERAIAKTGFDNVQLVSKLVDTIIALDECVTANAIHGVAGMRSLFFWVDAIKNGEDIRESMYYKVLYKITTNPDEIRILEEAVENNTSLFIETQSRR</sequence>
<dbReference type="SUPFAM" id="SSF52540">
    <property type="entry name" value="P-loop containing nucleoside triphosphate hydrolases"/>
    <property type="match status" value="1"/>
</dbReference>
<gene>
    <name evidence="2" type="ORF">TEMA_34510</name>
</gene>
<dbReference type="Gene3D" id="3.40.50.300">
    <property type="entry name" value="P-loop containing nucleotide triphosphate hydrolases"/>
    <property type="match status" value="1"/>
</dbReference>
<dbReference type="PANTHER" id="PTHR42759:SF1">
    <property type="entry name" value="MAGNESIUM-CHELATASE SUBUNIT CHLD"/>
    <property type="match status" value="1"/>
</dbReference>
<dbReference type="RefSeq" id="WP_228105312.1">
    <property type="nucleotide sequence ID" value="NZ_CP101637.1"/>
</dbReference>
<organism evidence="2 3">
    <name type="scientific">Terrisporobacter mayombei</name>
    <dbReference type="NCBI Taxonomy" id="1541"/>
    <lineage>
        <taxon>Bacteria</taxon>
        <taxon>Bacillati</taxon>
        <taxon>Bacillota</taxon>
        <taxon>Clostridia</taxon>
        <taxon>Peptostreptococcales</taxon>
        <taxon>Peptostreptococcaceae</taxon>
        <taxon>Terrisporobacter</taxon>
    </lineage>
</organism>
<evidence type="ECO:0000259" key="1">
    <source>
        <dbReference type="Pfam" id="PF07728"/>
    </source>
</evidence>
<reference evidence="2 3" key="1">
    <citation type="submission" date="2022-07" db="EMBL/GenBank/DDBJ databases">
        <title>Genome sequence of Terrisporobacter mayombei DSM6539.</title>
        <authorList>
            <person name="Boeer T."/>
            <person name="Bengelsdorf F.R."/>
            <person name="Daniel R."/>
            <person name="Poehlein A."/>
        </authorList>
    </citation>
    <scope>NUCLEOTIDE SEQUENCE [LARGE SCALE GENOMIC DNA]</scope>
    <source>
        <strain evidence="2 3">DSM 6539</strain>
    </source>
</reference>
<name>A0ABY9Q4L9_9FIRM</name>
<protein>
    <recommendedName>
        <fullName evidence="1">ATPase dynein-related AAA domain-containing protein</fullName>
    </recommendedName>
</protein>
<dbReference type="Pfam" id="PF07728">
    <property type="entry name" value="AAA_5"/>
    <property type="match status" value="1"/>
</dbReference>
<evidence type="ECO:0000313" key="3">
    <source>
        <dbReference type="Proteomes" id="UP001235030"/>
    </source>
</evidence>
<dbReference type="Proteomes" id="UP001235030">
    <property type="component" value="Chromosome"/>
</dbReference>
<dbReference type="InterPro" id="IPR027417">
    <property type="entry name" value="P-loop_NTPase"/>
</dbReference>
<feature type="domain" description="ATPase dynein-related AAA" evidence="1">
    <location>
        <begin position="295"/>
        <end position="436"/>
    </location>
</feature>
<dbReference type="EMBL" id="CP101637">
    <property type="protein sequence ID" value="WMT82953.1"/>
    <property type="molecule type" value="Genomic_DNA"/>
</dbReference>
<dbReference type="InterPro" id="IPR050764">
    <property type="entry name" value="CbbQ/NirQ/NorQ/GpvN"/>
</dbReference>
<keyword evidence="3" id="KW-1185">Reference proteome</keyword>